<name>A0A518N2K3_9GAMM</name>
<keyword evidence="2" id="KW-1185">Reference proteome</keyword>
<dbReference type="RefSeq" id="WP_144890544.1">
    <property type="nucleotide sequence ID" value="NZ_CP042218.1"/>
</dbReference>
<organism evidence="1 2">
    <name type="scientific">Luteimonas granuli</name>
    <dbReference type="NCBI Taxonomy" id="1176533"/>
    <lineage>
        <taxon>Bacteria</taxon>
        <taxon>Pseudomonadati</taxon>
        <taxon>Pseudomonadota</taxon>
        <taxon>Gammaproteobacteria</taxon>
        <taxon>Lysobacterales</taxon>
        <taxon>Lysobacteraceae</taxon>
        <taxon>Luteimonas</taxon>
    </lineage>
</organism>
<proteinExistence type="predicted"/>
<gene>
    <name evidence="1" type="ORF">FPZ22_03850</name>
</gene>
<evidence type="ECO:0000313" key="2">
    <source>
        <dbReference type="Proteomes" id="UP000316584"/>
    </source>
</evidence>
<dbReference type="KEGG" id="lug:FPZ22_03850"/>
<dbReference type="AlphaFoldDB" id="A0A518N2K3"/>
<dbReference type="Proteomes" id="UP000316584">
    <property type="component" value="Chromosome"/>
</dbReference>
<protein>
    <submittedName>
        <fullName evidence="1">Uncharacterized protein</fullName>
    </submittedName>
</protein>
<reference evidence="1 2" key="1">
    <citation type="submission" date="2019-07" db="EMBL/GenBank/DDBJ databases">
        <title>Full genome sequence of Luteimonas sp. Gr-4.</title>
        <authorList>
            <person name="Im W.-T."/>
        </authorList>
    </citation>
    <scope>NUCLEOTIDE SEQUENCE [LARGE SCALE GENOMIC DNA]</scope>
    <source>
        <strain evidence="1 2">Gr-4</strain>
    </source>
</reference>
<accession>A0A518N2K3</accession>
<sequence>MPQRLRLDDHVLERKHELHLTLLDRERGTALRRRLGEGRIRALFESLEWAPHGTGRYALLHKVKEGAGDPLQAWSVIEHLQEPALSAFRQGLAQAGGLGLACGVPHVTLYVAGDPSGIGVPDIATYRACFVREATAAEFRGLVM</sequence>
<evidence type="ECO:0000313" key="1">
    <source>
        <dbReference type="EMBL" id="QDW66129.1"/>
    </source>
</evidence>
<dbReference type="OrthoDB" id="5974149at2"/>
<dbReference type="EMBL" id="CP042218">
    <property type="protein sequence ID" value="QDW66129.1"/>
    <property type="molecule type" value="Genomic_DNA"/>
</dbReference>